<dbReference type="Gene3D" id="2.130.10.130">
    <property type="entry name" value="Integrin alpha, N-terminal"/>
    <property type="match status" value="3"/>
</dbReference>
<proteinExistence type="predicted"/>
<keyword evidence="1 5" id="KW-0732">Signal</keyword>
<comment type="caution">
    <text evidence="6">The sequence shown here is derived from an EMBL/GenBank/DDBJ whole genome shotgun (WGS) entry which is preliminary data.</text>
</comment>
<organism evidence="6 7">
    <name type="scientific">Micromonospora fiedleri</name>
    <dbReference type="NCBI Taxonomy" id="1157498"/>
    <lineage>
        <taxon>Bacteria</taxon>
        <taxon>Bacillati</taxon>
        <taxon>Actinomycetota</taxon>
        <taxon>Actinomycetes</taxon>
        <taxon>Micromonosporales</taxon>
        <taxon>Micromonosporaceae</taxon>
        <taxon>Micromonospora</taxon>
    </lineage>
</organism>
<dbReference type="EMBL" id="JAETXL010000007">
    <property type="protein sequence ID" value="MBL6278787.1"/>
    <property type="molecule type" value="Genomic_DNA"/>
</dbReference>
<feature type="chain" id="PRO_5047052601" evidence="5">
    <location>
        <begin position="26"/>
        <end position="556"/>
    </location>
</feature>
<dbReference type="PROSITE" id="PS51470">
    <property type="entry name" value="FG_GAP"/>
    <property type="match status" value="4"/>
</dbReference>
<keyword evidence="7" id="KW-1185">Reference proteome</keyword>
<evidence type="ECO:0000256" key="2">
    <source>
        <dbReference type="ARBA" id="ARBA00022737"/>
    </source>
</evidence>
<sequence>MRRRLAGVSVLAVAASLMVGTPAQAAEEEFRTITREGVILQFHRVPKPVAPVKGAGPTRSDFDGDGIDDVAVASDFTQDRLAHRATGLVVVRYSSAPHVDYFASVLVAEGGCRCFGIALAAGDFNGDGYDDLAIGDSVEVDPVQRTRAGGVWVIPGSRSGLVVDSAQHFNQSSPGVPGAAENHDWFGAALAAGDINGDGRDDLAIGAHGESIGKVKEAGAVTVLYGGVGGLRTTGAQQLHQNLAAVPGAAERPDHFGFTLAIGKVNENKYADLVIGAPHENDGQTWNGNGMVTLMWGSKNGVKLSGATSVTGAGVYKATGRKDTIALQLGMSLAIGDVNGDGLGEVIAGAPTAQTPHLNGGLLAVFTGRSGGAGLSGKAVKIITQRTAGVPGSPEQGDEFGATIAVGDVTGDGRADVLVGAPAEAIGKKTGAGMIALLKGSAAGLTGAGAQGFDQDHAVVPGGTERFDLFGASVAILNLDGKGPLDALVASTGENVAGDQDLYPSGTLSRFHGAPGGLVPQAGSWSAASLRTDRLWPYWYGSRIAGPQSGGQRHIY</sequence>
<reference evidence="6 7" key="1">
    <citation type="submission" date="2021-01" db="EMBL/GenBank/DDBJ databases">
        <title>Genome sequencing of Micromonospora fiedleri MG-37.</title>
        <authorList>
            <person name="Moreland P.E.J."/>
            <person name="Stach J.E.M."/>
        </authorList>
    </citation>
    <scope>NUCLEOTIDE SEQUENCE [LARGE SCALE GENOMIC DNA]</scope>
    <source>
        <strain evidence="6 7">MG-37</strain>
    </source>
</reference>
<dbReference type="PANTHER" id="PTHR23221:SF7">
    <property type="entry name" value="PHOSPHATIDYLINOSITOL-GLYCAN-SPECIFIC PHOSPHOLIPASE D"/>
    <property type="match status" value="1"/>
</dbReference>
<evidence type="ECO:0000256" key="4">
    <source>
        <dbReference type="ARBA" id="ARBA00023180"/>
    </source>
</evidence>
<accession>A0ABS1UR35</accession>
<dbReference type="Pfam" id="PF01839">
    <property type="entry name" value="FG-GAP"/>
    <property type="match status" value="4"/>
</dbReference>
<dbReference type="InterPro" id="IPR013517">
    <property type="entry name" value="FG-GAP"/>
</dbReference>
<dbReference type="InterPro" id="IPR028994">
    <property type="entry name" value="Integrin_alpha_N"/>
</dbReference>
<name>A0ABS1UR35_9ACTN</name>
<evidence type="ECO:0000313" key="7">
    <source>
        <dbReference type="Proteomes" id="UP000661193"/>
    </source>
</evidence>
<dbReference type="SUPFAM" id="SSF69318">
    <property type="entry name" value="Integrin alpha N-terminal domain"/>
    <property type="match status" value="2"/>
</dbReference>
<dbReference type="PANTHER" id="PTHR23221">
    <property type="entry name" value="GLYCOSYLPHOSPHATIDYLINOSITOL PHOSPHOLIPASE D"/>
    <property type="match status" value="1"/>
</dbReference>
<keyword evidence="4" id="KW-0325">Glycoprotein</keyword>
<dbReference type="InterPro" id="IPR013519">
    <property type="entry name" value="Int_alpha_beta-p"/>
</dbReference>
<protein>
    <submittedName>
        <fullName evidence="6">FG-GAP repeat protein</fullName>
    </submittedName>
</protein>
<evidence type="ECO:0000256" key="5">
    <source>
        <dbReference type="SAM" id="SignalP"/>
    </source>
</evidence>
<evidence type="ECO:0000256" key="1">
    <source>
        <dbReference type="ARBA" id="ARBA00022729"/>
    </source>
</evidence>
<dbReference type="SMART" id="SM00191">
    <property type="entry name" value="Int_alpha"/>
    <property type="match status" value="5"/>
</dbReference>
<gene>
    <name evidence="6" type="ORF">JMF97_21745</name>
</gene>
<evidence type="ECO:0000313" key="6">
    <source>
        <dbReference type="EMBL" id="MBL6278787.1"/>
    </source>
</evidence>
<evidence type="ECO:0000256" key="3">
    <source>
        <dbReference type="ARBA" id="ARBA00022801"/>
    </source>
</evidence>
<dbReference type="InterPro" id="IPR000413">
    <property type="entry name" value="Integrin_alpha"/>
</dbReference>
<keyword evidence="3" id="KW-0378">Hydrolase</keyword>
<dbReference type="Proteomes" id="UP000661193">
    <property type="component" value="Unassembled WGS sequence"/>
</dbReference>
<dbReference type="PRINTS" id="PR01185">
    <property type="entry name" value="INTEGRINA"/>
</dbReference>
<feature type="signal peptide" evidence="5">
    <location>
        <begin position="1"/>
        <end position="25"/>
    </location>
</feature>
<keyword evidence="2" id="KW-0677">Repeat</keyword>